<reference evidence="2 3" key="1">
    <citation type="journal article" date="2008" name="Nat. Biotechnol.">
        <title>Genome sequencing and analysis of the filamentous fungus Penicillium chrysogenum.</title>
        <authorList>
            <person name="van den Berg M.A."/>
            <person name="Albang R."/>
            <person name="Albermann K."/>
            <person name="Badger J.H."/>
            <person name="Daran J.-M."/>
            <person name="Driessen A.J.M."/>
            <person name="Garcia-Estrada C."/>
            <person name="Fedorova N.D."/>
            <person name="Harris D.M."/>
            <person name="Heijne W.H.M."/>
            <person name="Joardar V.S."/>
            <person name="Kiel J.A.K.W."/>
            <person name="Kovalchuk A."/>
            <person name="Martin J.F."/>
            <person name="Nierman W.C."/>
            <person name="Nijland J.G."/>
            <person name="Pronk J.T."/>
            <person name="Roubos J.A."/>
            <person name="van der Klei I.J."/>
            <person name="van Peij N.N.M.E."/>
            <person name="Veenhuis M."/>
            <person name="von Doehren H."/>
            <person name="Wagner C."/>
            <person name="Wortman J.R."/>
            <person name="Bovenberg R.A.L."/>
        </authorList>
    </citation>
    <scope>NUCLEOTIDE SEQUENCE [LARGE SCALE GENOMIC DNA]</scope>
    <source>
        <strain evidence="3">ATCC 28089 / DSM 1075 / NRRL 1951 / Wisconsin 54-1255</strain>
    </source>
</reference>
<name>B6GW67_PENRW</name>
<accession>B6GW67</accession>
<dbReference type="AlphaFoldDB" id="B6GW67"/>
<feature type="region of interest" description="Disordered" evidence="1">
    <location>
        <begin position="1"/>
        <end position="32"/>
    </location>
</feature>
<proteinExistence type="predicted"/>
<evidence type="ECO:0000256" key="1">
    <source>
        <dbReference type="SAM" id="MobiDB-lite"/>
    </source>
</evidence>
<dbReference type="OrthoDB" id="10353017at2759"/>
<protein>
    <submittedName>
        <fullName evidence="2">Uncharacterized protein</fullName>
    </submittedName>
</protein>
<sequence>MDKSRETKRSLPIRGSTNPSTTESTKESRARPTLHAVFLPLDKSVSYSDKFTVYPAVPCQKRTIVKGSSPKGCLAWASVSSRNSEIAARSSTEDHLAQTLASRKMITHHPLSDASLFKATKSRSPHEKESGNETFFVMGGAERRFTIVLDQPGRKSNLLASQGSLPGPIVEGCAVTAGKTSTYGRNRDQRSNLRIRATRADGWIHLQRVEWRKGAQAMTRNSAETGRRRGGMPCDPKLRYHFTAEHDGEKRAVGDGRCPFGDSPGRQTTSGAAKPDPSPLNQNRSGLCFCHFGKSLDTKPNWDGPNPNGRDAIPDRGGGRIRPRRHIWYLY</sequence>
<feature type="region of interest" description="Disordered" evidence="1">
    <location>
        <begin position="215"/>
        <end position="280"/>
    </location>
</feature>
<dbReference type="HOGENOM" id="CLU_839642_0_0_1"/>
<gene>
    <name evidence="2" type="ORF">Pc06g01930</name>
    <name evidence="2" type="ORF">PCH_Pc06g01930</name>
</gene>
<evidence type="ECO:0000313" key="2">
    <source>
        <dbReference type="EMBL" id="CAP79186.1"/>
    </source>
</evidence>
<evidence type="ECO:0000313" key="3">
    <source>
        <dbReference type="Proteomes" id="UP000000724"/>
    </source>
</evidence>
<keyword evidence="3" id="KW-1185">Reference proteome</keyword>
<organism evidence="2 3">
    <name type="scientific">Penicillium rubens (strain ATCC 28089 / DSM 1075 / NRRL 1951 / Wisconsin 54-1255)</name>
    <name type="common">Penicillium chrysogenum</name>
    <dbReference type="NCBI Taxonomy" id="500485"/>
    <lineage>
        <taxon>Eukaryota</taxon>
        <taxon>Fungi</taxon>
        <taxon>Dikarya</taxon>
        <taxon>Ascomycota</taxon>
        <taxon>Pezizomycotina</taxon>
        <taxon>Eurotiomycetes</taxon>
        <taxon>Eurotiomycetidae</taxon>
        <taxon>Eurotiales</taxon>
        <taxon>Aspergillaceae</taxon>
        <taxon>Penicillium</taxon>
        <taxon>Penicillium chrysogenum species complex</taxon>
    </lineage>
</organism>
<dbReference type="VEuPathDB" id="FungiDB:PCH_Pc06g01930"/>
<feature type="region of interest" description="Disordered" evidence="1">
    <location>
        <begin position="299"/>
        <end position="319"/>
    </location>
</feature>
<dbReference type="EMBL" id="AM920421">
    <property type="protein sequence ID" value="CAP79186.1"/>
    <property type="molecule type" value="Genomic_DNA"/>
</dbReference>
<feature type="compositionally biased region" description="Basic and acidic residues" evidence="1">
    <location>
        <begin position="236"/>
        <end position="254"/>
    </location>
</feature>
<dbReference type="Proteomes" id="UP000000724">
    <property type="component" value="Contig Pc00c06"/>
</dbReference>